<evidence type="ECO:0008006" key="3">
    <source>
        <dbReference type="Google" id="ProtNLM"/>
    </source>
</evidence>
<dbReference type="Proteomes" id="UP000315750">
    <property type="component" value="Chromosome"/>
</dbReference>
<reference evidence="1 2" key="1">
    <citation type="submission" date="2019-02" db="EMBL/GenBank/DDBJ databases">
        <title>Deep-cultivation of Planctomycetes and their phenomic and genomic characterization uncovers novel biology.</title>
        <authorList>
            <person name="Wiegand S."/>
            <person name="Jogler M."/>
            <person name="Boedeker C."/>
            <person name="Pinto D."/>
            <person name="Vollmers J."/>
            <person name="Rivas-Marin E."/>
            <person name="Kohn T."/>
            <person name="Peeters S.H."/>
            <person name="Heuer A."/>
            <person name="Rast P."/>
            <person name="Oberbeckmann S."/>
            <person name="Bunk B."/>
            <person name="Jeske O."/>
            <person name="Meyerdierks A."/>
            <person name="Storesund J.E."/>
            <person name="Kallscheuer N."/>
            <person name="Luecker S."/>
            <person name="Lage O.M."/>
            <person name="Pohl T."/>
            <person name="Merkel B.J."/>
            <person name="Hornburger P."/>
            <person name="Mueller R.-W."/>
            <person name="Bruemmer F."/>
            <person name="Labrenz M."/>
            <person name="Spormann A.M."/>
            <person name="Op den Camp H."/>
            <person name="Overmann J."/>
            <person name="Amann R."/>
            <person name="Jetten M.S.M."/>
            <person name="Mascher T."/>
            <person name="Medema M.H."/>
            <person name="Devos D.P."/>
            <person name="Kaster A.-K."/>
            <person name="Ovreas L."/>
            <person name="Rohde M."/>
            <person name="Galperin M.Y."/>
            <person name="Jogler C."/>
        </authorList>
    </citation>
    <scope>NUCLEOTIDE SEQUENCE [LARGE SCALE GENOMIC DNA]</scope>
    <source>
        <strain evidence="1 2">Pan181</strain>
    </source>
</reference>
<protein>
    <recommendedName>
        <fullName evidence="3">Carboxypeptidase regulatory-like domain-containing protein</fullName>
    </recommendedName>
</protein>
<evidence type="ECO:0000313" key="2">
    <source>
        <dbReference type="Proteomes" id="UP000315750"/>
    </source>
</evidence>
<dbReference type="OrthoDB" id="287457at2"/>
<proteinExistence type="predicted"/>
<sequence length="141" mass="15449">MAVRIAHFLFAFFLAVQLGCSDEGGRVPVSGRVLIDGQPLQHGRVQVVPEGSRPAYGELNEAGEYTLMTYDDNDGTMPGTHKAMITAVESIDGWHNKWHAPKKYSTFDGGVTVEIRPDGTASDIELSWDGGKPFVEDNRKN</sequence>
<dbReference type="AlphaFoldDB" id="A0A518API5"/>
<gene>
    <name evidence="1" type="ORF">Pan181_28470</name>
</gene>
<dbReference type="EMBL" id="CP036278">
    <property type="protein sequence ID" value="QDU56637.1"/>
    <property type="molecule type" value="Genomic_DNA"/>
</dbReference>
<name>A0A518API5_9BACT</name>
<dbReference type="KEGG" id="amuc:Pan181_28470"/>
<keyword evidence="2" id="KW-1185">Reference proteome</keyword>
<accession>A0A518API5</accession>
<dbReference type="RefSeq" id="WP_145247345.1">
    <property type="nucleotide sequence ID" value="NZ_CP036278.1"/>
</dbReference>
<evidence type="ECO:0000313" key="1">
    <source>
        <dbReference type="EMBL" id="QDU56637.1"/>
    </source>
</evidence>
<organism evidence="1 2">
    <name type="scientific">Aeoliella mucimassa</name>
    <dbReference type="NCBI Taxonomy" id="2527972"/>
    <lineage>
        <taxon>Bacteria</taxon>
        <taxon>Pseudomonadati</taxon>
        <taxon>Planctomycetota</taxon>
        <taxon>Planctomycetia</taxon>
        <taxon>Pirellulales</taxon>
        <taxon>Lacipirellulaceae</taxon>
        <taxon>Aeoliella</taxon>
    </lineage>
</organism>